<comment type="caution">
    <text evidence="3">The sequence shown here is derived from an EMBL/GenBank/DDBJ whole genome shotgun (WGS) entry which is preliminary data.</text>
</comment>
<comment type="similarity">
    <text evidence="1">Belongs to the universal stress protein A family.</text>
</comment>
<feature type="domain" description="UspA" evidence="2">
    <location>
        <begin position="1"/>
        <end position="138"/>
    </location>
</feature>
<gene>
    <name evidence="3" type="ORF">ADL28_31670</name>
</gene>
<organism evidence="3 4">
    <name type="scientific">Streptomyces violaceusniger</name>
    <dbReference type="NCBI Taxonomy" id="68280"/>
    <lineage>
        <taxon>Bacteria</taxon>
        <taxon>Bacillati</taxon>
        <taxon>Actinomycetota</taxon>
        <taxon>Actinomycetes</taxon>
        <taxon>Kitasatosporales</taxon>
        <taxon>Streptomycetaceae</taxon>
        <taxon>Streptomyces</taxon>
        <taxon>Streptomyces violaceusniger group</taxon>
    </lineage>
</organism>
<dbReference type="PANTHER" id="PTHR46268">
    <property type="entry name" value="STRESS RESPONSE PROTEIN NHAX"/>
    <property type="match status" value="1"/>
</dbReference>
<dbReference type="InterPro" id="IPR014729">
    <property type="entry name" value="Rossmann-like_a/b/a_fold"/>
</dbReference>
<dbReference type="Proteomes" id="UP000053413">
    <property type="component" value="Unassembled WGS sequence"/>
</dbReference>
<feature type="domain" description="UspA" evidence="2">
    <location>
        <begin position="162"/>
        <end position="298"/>
    </location>
</feature>
<evidence type="ECO:0000313" key="4">
    <source>
        <dbReference type="Proteomes" id="UP000053413"/>
    </source>
</evidence>
<name>A0A0X3VSS0_STRVO</name>
<evidence type="ECO:0000313" key="3">
    <source>
        <dbReference type="EMBL" id="KUL47728.1"/>
    </source>
</evidence>
<sequence length="301" mass="31494">MPRTITVGLDGSPESHAAAEWAANEAEPRGLPVKLVQVWGPVPAPMAGAPLLGAETHQHRTEQILHEAAEALRLRHPGIEVTTEQLTGRPAEVLIAAAEEAHVLVLGSRGLSGVGGFLVGSVGLAVVAHSERPVILVRANAQAPEEQEADPTAIAASAAPLRPVLLGLDTGSPDAALIEFAFAAAARRDVPLRVLHGWNPPYYYAYGTALDPAITETVAQADAAALEETLQPWRHKYADVVVVTESRCGSPSLALIDASREASLVVVGRRIRRSSVGAHIGTVTHAVLHHATAPVAVVAHD</sequence>
<dbReference type="PRINTS" id="PR01438">
    <property type="entry name" value="UNVRSLSTRESS"/>
</dbReference>
<dbReference type="Gene3D" id="3.40.50.620">
    <property type="entry name" value="HUPs"/>
    <property type="match status" value="2"/>
</dbReference>
<dbReference type="RefSeq" id="WP_059147218.1">
    <property type="nucleotide sequence ID" value="NZ_LLZJ01000382.1"/>
</dbReference>
<proteinExistence type="inferred from homology"/>
<evidence type="ECO:0000256" key="1">
    <source>
        <dbReference type="ARBA" id="ARBA00008791"/>
    </source>
</evidence>
<accession>A0A0X3VSS0</accession>
<dbReference type="GeneID" id="97437288"/>
<dbReference type="Pfam" id="PF00582">
    <property type="entry name" value="Usp"/>
    <property type="match status" value="2"/>
</dbReference>
<dbReference type="AlphaFoldDB" id="A0A0X3VSS0"/>
<reference evidence="4" key="1">
    <citation type="submission" date="2015-10" db="EMBL/GenBank/DDBJ databases">
        <authorList>
            <person name="Ju K.-S."/>
            <person name="Doroghazi J.R."/>
            <person name="Metcalf W.W."/>
        </authorList>
    </citation>
    <scope>NUCLEOTIDE SEQUENCE [LARGE SCALE GENOMIC DNA]</scope>
    <source>
        <strain evidence="4">NRRL F-8817</strain>
    </source>
</reference>
<dbReference type="SUPFAM" id="SSF52402">
    <property type="entry name" value="Adenine nucleotide alpha hydrolases-like"/>
    <property type="match status" value="2"/>
</dbReference>
<evidence type="ECO:0000259" key="2">
    <source>
        <dbReference type="Pfam" id="PF00582"/>
    </source>
</evidence>
<dbReference type="EMBL" id="LLZJ01000382">
    <property type="protein sequence ID" value="KUL47728.1"/>
    <property type="molecule type" value="Genomic_DNA"/>
</dbReference>
<dbReference type="PANTHER" id="PTHR46268:SF6">
    <property type="entry name" value="UNIVERSAL STRESS PROTEIN UP12"/>
    <property type="match status" value="1"/>
</dbReference>
<dbReference type="OrthoDB" id="4867015at2"/>
<dbReference type="InterPro" id="IPR006015">
    <property type="entry name" value="Universal_stress_UspA"/>
</dbReference>
<dbReference type="InterPro" id="IPR006016">
    <property type="entry name" value="UspA"/>
</dbReference>
<protein>
    <submittedName>
        <fullName evidence="3">Stress-inducible protein</fullName>
    </submittedName>
</protein>